<keyword evidence="9" id="KW-1185">Reference proteome</keyword>
<dbReference type="Proteomes" id="UP001375743">
    <property type="component" value="Unassembled WGS sequence"/>
</dbReference>
<dbReference type="InterPro" id="IPR011990">
    <property type="entry name" value="TPR-like_helical_dom_sf"/>
</dbReference>
<gene>
    <name evidence="8" type="ORF">U1T56_10855</name>
</gene>
<evidence type="ECO:0000313" key="8">
    <source>
        <dbReference type="EMBL" id="MEK0083653.1"/>
    </source>
</evidence>
<evidence type="ECO:0000256" key="2">
    <source>
        <dbReference type="ARBA" id="ARBA00022692"/>
    </source>
</evidence>
<sequence length="480" mass="53748">MLRLVLFLAVSAVLAWAAVWVAEHPGTVTVQWLGQELILNVGTVLALTLVFIAVVIVLFELLRWLVGLPSRWRISRSRRRELRGYRALTQGLMAAAAGDLRGARIHAREAERCLPANAGLLLLEAQTAQLEGREEVAHLRFRQMLERRDGEFVGLRGLLGQTMKAGDFDEALELARRAYRRSPTTPWVLTTLFDLLTRAEKWDEALSLLSEMQTQKLLDEGEARRKRGILHHLLAGRLRQQDRNAEALSQARKAVRACPSFAPAAVLAAELAMQQGRRRLALSMLEECWRIEPHPEVGRAYAQLDPSETPAQRLQRVDTRLAPLNRDHVETLILQAELAMQAHQWDVARSRLETALTKEHTARVYRLLAELERSAHGNNARAQEWLVKAIDAQPDKAWICEDTGEVLPAWQPFGPSGRFDAVHWGTPPRVATLLGTEQTTYIVPHEETTPAAPETKPEREATRPAKPEASSEAIRAATAG</sequence>
<feature type="region of interest" description="Disordered" evidence="5">
    <location>
        <begin position="444"/>
        <end position="480"/>
    </location>
</feature>
<evidence type="ECO:0000256" key="3">
    <source>
        <dbReference type="ARBA" id="ARBA00022989"/>
    </source>
</evidence>
<name>A0ABU8XR52_9PROT</name>
<dbReference type="PIRSF" id="PIRSF031802">
    <property type="entry name" value="UCP031802"/>
    <property type="match status" value="1"/>
</dbReference>
<feature type="transmembrane region" description="Helical" evidence="6">
    <location>
        <begin position="37"/>
        <end position="66"/>
    </location>
</feature>
<dbReference type="Pfam" id="PF14559">
    <property type="entry name" value="TPR_19"/>
    <property type="match status" value="1"/>
</dbReference>
<dbReference type="SUPFAM" id="SSF48452">
    <property type="entry name" value="TPR-like"/>
    <property type="match status" value="2"/>
</dbReference>
<keyword evidence="2 6" id="KW-0812">Transmembrane</keyword>
<dbReference type="Gene3D" id="1.25.40.10">
    <property type="entry name" value="Tetratricopeptide repeat domain"/>
    <property type="match status" value="2"/>
</dbReference>
<dbReference type="InterPro" id="IPR010817">
    <property type="entry name" value="HemY_N"/>
</dbReference>
<reference evidence="8 9" key="1">
    <citation type="submission" date="2024-01" db="EMBL/GenBank/DDBJ databases">
        <title>Multi-omics insights into the function and evolution of sodium benzoate biodegradation pathways in Benzoatithermus flavus gen. nov., sp. nov. from hot spring.</title>
        <authorList>
            <person name="Hu C.-J."/>
            <person name="Li W.-J."/>
        </authorList>
    </citation>
    <scope>NUCLEOTIDE SEQUENCE [LARGE SCALE GENOMIC DNA]</scope>
    <source>
        <strain evidence="8 9">SYSU G07066</strain>
    </source>
</reference>
<feature type="domain" description="HemY N-terminal" evidence="7">
    <location>
        <begin position="26"/>
        <end position="132"/>
    </location>
</feature>
<dbReference type="EMBL" id="JBBLZC010000009">
    <property type="protein sequence ID" value="MEK0083653.1"/>
    <property type="molecule type" value="Genomic_DNA"/>
</dbReference>
<dbReference type="Pfam" id="PF07219">
    <property type="entry name" value="HemY_N"/>
    <property type="match status" value="1"/>
</dbReference>
<evidence type="ECO:0000256" key="6">
    <source>
        <dbReference type="SAM" id="Phobius"/>
    </source>
</evidence>
<protein>
    <submittedName>
        <fullName evidence="8">Heme biosynthesis HemY N-terminal domain-containing protein</fullName>
    </submittedName>
</protein>
<keyword evidence="3 6" id="KW-1133">Transmembrane helix</keyword>
<feature type="compositionally biased region" description="Basic and acidic residues" evidence="5">
    <location>
        <begin position="455"/>
        <end position="466"/>
    </location>
</feature>
<accession>A0ABU8XR52</accession>
<evidence type="ECO:0000256" key="5">
    <source>
        <dbReference type="SAM" id="MobiDB-lite"/>
    </source>
</evidence>
<comment type="caution">
    <text evidence="8">The sequence shown here is derived from an EMBL/GenBank/DDBJ whole genome shotgun (WGS) entry which is preliminary data.</text>
</comment>
<proteinExistence type="predicted"/>
<keyword evidence="4 6" id="KW-0472">Membrane</keyword>
<evidence type="ECO:0000256" key="4">
    <source>
        <dbReference type="ARBA" id="ARBA00023136"/>
    </source>
</evidence>
<dbReference type="RefSeq" id="WP_418159503.1">
    <property type="nucleotide sequence ID" value="NZ_JBBLZC010000009.1"/>
</dbReference>
<evidence type="ECO:0000256" key="1">
    <source>
        <dbReference type="ARBA" id="ARBA00004370"/>
    </source>
</evidence>
<organism evidence="8 9">
    <name type="scientific">Benzoatithermus flavus</name>
    <dbReference type="NCBI Taxonomy" id="3108223"/>
    <lineage>
        <taxon>Bacteria</taxon>
        <taxon>Pseudomonadati</taxon>
        <taxon>Pseudomonadota</taxon>
        <taxon>Alphaproteobacteria</taxon>
        <taxon>Geminicoccales</taxon>
        <taxon>Geminicoccaceae</taxon>
        <taxon>Benzoatithermus</taxon>
    </lineage>
</organism>
<dbReference type="InterPro" id="IPR016982">
    <property type="entry name" value="Mms48"/>
</dbReference>
<evidence type="ECO:0000313" key="9">
    <source>
        <dbReference type="Proteomes" id="UP001375743"/>
    </source>
</evidence>
<evidence type="ECO:0000259" key="7">
    <source>
        <dbReference type="Pfam" id="PF07219"/>
    </source>
</evidence>
<comment type="subcellular location">
    <subcellularLocation>
        <location evidence="1">Membrane</location>
    </subcellularLocation>
</comment>